<dbReference type="Xenbase" id="XB-GENE-1006097">
    <property type="gene designation" value="nopchap1"/>
</dbReference>
<dbReference type="eggNOG" id="ENOG502S6C1">
    <property type="taxonomic scope" value="Eukaryota"/>
</dbReference>
<sequence>MEKAEGRNVEEGHSKELLNIGGGGGHGFFMIGYTTTYLQCRYKESIQGFYNQLLINPKYSNKQGSNSPITRMPRSSILDRVQNFLPQLAKANESLSKEIESSPVGTFDIEHVDEKEEKIIEMNVALVELSSSDSSEDEEETSSDESSDSDLRKEVTEDNMRLRKTGKKGNIQVLGD</sequence>
<feature type="region of interest" description="Disordered" evidence="1">
    <location>
        <begin position="129"/>
        <end position="176"/>
    </location>
</feature>
<dbReference type="Pfam" id="PF15370">
    <property type="entry name" value="NOPCHAP1"/>
    <property type="match status" value="1"/>
</dbReference>
<dbReference type="InParanoid" id="F6WMZ4"/>
<feature type="compositionally biased region" description="Basic and acidic residues" evidence="1">
    <location>
        <begin position="149"/>
        <end position="161"/>
    </location>
</feature>
<dbReference type="PANTHER" id="PTHR28674:SF1">
    <property type="entry name" value="NOP PROTEIN CHAPERONE 1"/>
    <property type="match status" value="1"/>
</dbReference>
<dbReference type="InterPro" id="IPR027921">
    <property type="entry name" value="NOPCHAP1"/>
</dbReference>
<protein>
    <submittedName>
        <fullName evidence="2">NOP protein chaperone 1</fullName>
    </submittedName>
</protein>
<dbReference type="Bgee" id="ENSXETG00000001884">
    <property type="expression patterns" value="Expressed in ovary and 13 other cell types or tissues"/>
</dbReference>
<dbReference type="FunCoup" id="F6WMZ4">
    <property type="interactions" value="1222"/>
</dbReference>
<dbReference type="ExpressionAtlas" id="F6WMZ4">
    <property type="expression patterns" value="baseline"/>
</dbReference>
<dbReference type="AlphaFoldDB" id="F6WMZ4"/>
<name>F6WMZ4_XENTR</name>
<accession>F6WMZ4</accession>
<evidence type="ECO:0000313" key="2">
    <source>
        <dbReference type="Ensembl" id="ENSXETP00000003980"/>
    </source>
</evidence>
<gene>
    <name evidence="2" type="primary">nopchap1</name>
</gene>
<evidence type="ECO:0000256" key="1">
    <source>
        <dbReference type="SAM" id="MobiDB-lite"/>
    </source>
</evidence>
<dbReference type="GO" id="GO:0000492">
    <property type="term" value="P:box C/D snoRNP assembly"/>
    <property type="evidence" value="ECO:0007669"/>
    <property type="project" value="InterPro"/>
</dbReference>
<reference evidence="2" key="1">
    <citation type="journal article" date="2010" name="Science">
        <title>The genome of the Western clawed frog Xenopus tropicalis.</title>
        <authorList>
            <person name="Hellsten U."/>
            <person name="Harland R.M."/>
            <person name="Gilchrist M.J."/>
            <person name="Hendrix D."/>
            <person name="Jurka J."/>
            <person name="Kapitonov V."/>
            <person name="Ovcharenko I."/>
            <person name="Putnam N.H."/>
            <person name="Shu S."/>
            <person name="Taher L."/>
            <person name="Blitz I.L."/>
            <person name="Blumberg B."/>
            <person name="Dichmann D.S."/>
            <person name="Dubchak I."/>
            <person name="Amaya E."/>
            <person name="Detter J.C."/>
            <person name="Fletcher R."/>
            <person name="Gerhard D.S."/>
            <person name="Goodstein D."/>
            <person name="Graves T."/>
            <person name="Grigoriev I.V."/>
            <person name="Grimwood J."/>
            <person name="Kawashima T."/>
            <person name="Lindquist E."/>
            <person name="Lucas S.M."/>
            <person name="Mead P.E."/>
            <person name="Mitros T."/>
            <person name="Ogino H."/>
            <person name="Ohta Y."/>
            <person name="Poliakov A.V."/>
            <person name="Pollet N."/>
            <person name="Robert J."/>
            <person name="Salamov A."/>
            <person name="Sater A.K."/>
            <person name="Schmutz J."/>
            <person name="Terry A."/>
            <person name="Vize P.D."/>
            <person name="Warren W.C."/>
            <person name="Wells D."/>
            <person name="Wills A."/>
            <person name="Wilson R.K."/>
            <person name="Zimmerman L.B."/>
            <person name="Zorn A.M."/>
            <person name="Grainger R."/>
            <person name="Grammer T."/>
            <person name="Khokha M.K."/>
            <person name="Richardson P.M."/>
            <person name="Rokhsar D.S."/>
        </authorList>
    </citation>
    <scope>NUCLEOTIDE SEQUENCE [LARGE SCALE GENOMIC DNA]</scope>
    <source>
        <strain evidence="2">Nigerian</strain>
    </source>
</reference>
<dbReference type="HOGENOM" id="CLU_105671_1_0_1"/>
<reference evidence="2" key="2">
    <citation type="submission" date="2011-06" db="UniProtKB">
        <authorList>
            <consortium name="Ensembl"/>
        </authorList>
    </citation>
    <scope>IDENTIFICATION</scope>
</reference>
<organism evidence="2">
    <name type="scientific">Xenopus tropicalis</name>
    <name type="common">Western clawed frog</name>
    <name type="synonym">Silurana tropicalis</name>
    <dbReference type="NCBI Taxonomy" id="8364"/>
    <lineage>
        <taxon>Eukaryota</taxon>
        <taxon>Metazoa</taxon>
        <taxon>Chordata</taxon>
        <taxon>Craniata</taxon>
        <taxon>Vertebrata</taxon>
        <taxon>Euteleostomi</taxon>
        <taxon>Amphibia</taxon>
        <taxon>Batrachia</taxon>
        <taxon>Anura</taxon>
        <taxon>Pipoidea</taxon>
        <taxon>Pipidae</taxon>
        <taxon>Xenopodinae</taxon>
        <taxon>Xenopus</taxon>
        <taxon>Silurana</taxon>
    </lineage>
</organism>
<dbReference type="PANTHER" id="PTHR28674">
    <property type="entry name" value="SIMILAR TO DNA SEGMENT, CHR 10, WAYNE STATE UNIVERSITY 102,-EXPRESSED"/>
    <property type="match status" value="1"/>
</dbReference>
<dbReference type="GeneTree" id="ENSGT00940000165155"/>
<dbReference type="Ensembl" id="ENSXETT00000003980">
    <property type="protein sequence ID" value="ENSXETP00000003980"/>
    <property type="gene ID" value="ENSXETG00000001884"/>
</dbReference>
<dbReference type="PaxDb" id="8364-ENSXETP00000063081"/>
<feature type="compositionally biased region" description="Acidic residues" evidence="1">
    <location>
        <begin position="134"/>
        <end position="148"/>
    </location>
</feature>
<proteinExistence type="predicted"/>